<comment type="similarity">
    <text evidence="2 6">Belongs to the FPP/GGPP synthase family.</text>
</comment>
<proteinExistence type="inferred from homology"/>
<gene>
    <name evidence="7" type="ORF">NST17_01730</name>
</gene>
<dbReference type="PANTHER" id="PTHR12001">
    <property type="entry name" value="GERANYLGERANYL PYROPHOSPHATE SYNTHASE"/>
    <property type="match status" value="1"/>
</dbReference>
<dbReference type="SUPFAM" id="SSF48576">
    <property type="entry name" value="Terpenoid synthases"/>
    <property type="match status" value="1"/>
</dbReference>
<dbReference type="Gene3D" id="1.10.600.10">
    <property type="entry name" value="Farnesyl Diphosphate Synthase"/>
    <property type="match status" value="1"/>
</dbReference>
<reference evidence="7 8" key="1">
    <citation type="submission" date="2024-03" db="EMBL/GenBank/DDBJ databases">
        <title>Bacilli Hybrid Assemblies.</title>
        <authorList>
            <person name="Kovac J."/>
        </authorList>
    </citation>
    <scope>NUCLEOTIDE SEQUENCE [LARGE SCALE GENOMIC DNA]</scope>
    <source>
        <strain evidence="7 8">FSL M8-0022</strain>
    </source>
</reference>
<evidence type="ECO:0000313" key="7">
    <source>
        <dbReference type="EMBL" id="MEL3955948.1"/>
    </source>
</evidence>
<accession>A0ABU9JT04</accession>
<evidence type="ECO:0000256" key="1">
    <source>
        <dbReference type="ARBA" id="ARBA00001946"/>
    </source>
</evidence>
<dbReference type="Pfam" id="PF00348">
    <property type="entry name" value="polyprenyl_synt"/>
    <property type="match status" value="1"/>
</dbReference>
<dbReference type="EMBL" id="JBBYAK010000001">
    <property type="protein sequence ID" value="MEL3955948.1"/>
    <property type="molecule type" value="Genomic_DNA"/>
</dbReference>
<dbReference type="CDD" id="cd00867">
    <property type="entry name" value="Trans_IPPS"/>
    <property type="match status" value="1"/>
</dbReference>
<keyword evidence="5" id="KW-0460">Magnesium</keyword>
<evidence type="ECO:0000256" key="2">
    <source>
        <dbReference type="ARBA" id="ARBA00006706"/>
    </source>
</evidence>
<dbReference type="InterPro" id="IPR008949">
    <property type="entry name" value="Isoprenoid_synthase_dom_sf"/>
</dbReference>
<name>A0ABU9JT04_9BACI</name>
<comment type="caution">
    <text evidence="7">The sequence shown here is derived from an EMBL/GenBank/DDBJ whole genome shotgun (WGS) entry which is preliminary data.</text>
</comment>
<dbReference type="Proteomes" id="UP001459714">
    <property type="component" value="Unassembled WGS sequence"/>
</dbReference>
<dbReference type="GO" id="GO:0016740">
    <property type="term" value="F:transferase activity"/>
    <property type="evidence" value="ECO:0007669"/>
    <property type="project" value="UniProtKB-KW"/>
</dbReference>
<dbReference type="RefSeq" id="WP_342019558.1">
    <property type="nucleotide sequence ID" value="NZ_JBBYAK010000001.1"/>
</dbReference>
<evidence type="ECO:0000256" key="3">
    <source>
        <dbReference type="ARBA" id="ARBA00022679"/>
    </source>
</evidence>
<keyword evidence="4" id="KW-0479">Metal-binding</keyword>
<evidence type="ECO:0000313" key="8">
    <source>
        <dbReference type="Proteomes" id="UP001459714"/>
    </source>
</evidence>
<comment type="cofactor">
    <cofactor evidence="1">
        <name>Mg(2+)</name>
        <dbReference type="ChEBI" id="CHEBI:18420"/>
    </cofactor>
</comment>
<evidence type="ECO:0000256" key="6">
    <source>
        <dbReference type="RuleBase" id="RU004466"/>
    </source>
</evidence>
<dbReference type="SFLD" id="SFLDS00005">
    <property type="entry name" value="Isoprenoid_Synthase_Type_I"/>
    <property type="match status" value="1"/>
</dbReference>
<dbReference type="PANTHER" id="PTHR12001:SF69">
    <property type="entry name" value="ALL TRANS-POLYPRENYL-DIPHOSPHATE SYNTHASE PDSS1"/>
    <property type="match status" value="1"/>
</dbReference>
<keyword evidence="3 6" id="KW-0808">Transferase</keyword>
<protein>
    <submittedName>
        <fullName evidence="7">Polyprenyl synthetase family protein</fullName>
        <ecNumber evidence="7">2.5.1.-</ecNumber>
    </submittedName>
</protein>
<dbReference type="InterPro" id="IPR000092">
    <property type="entry name" value="Polyprenyl_synt"/>
</dbReference>
<evidence type="ECO:0000256" key="5">
    <source>
        <dbReference type="ARBA" id="ARBA00022842"/>
    </source>
</evidence>
<organism evidence="7 8">
    <name type="scientific">Caldifermentibacillus hisashii</name>
    <dbReference type="NCBI Taxonomy" id="996558"/>
    <lineage>
        <taxon>Bacteria</taxon>
        <taxon>Bacillati</taxon>
        <taxon>Bacillota</taxon>
        <taxon>Bacilli</taxon>
        <taxon>Bacillales</taxon>
        <taxon>Bacillaceae</taxon>
        <taxon>Caldifermentibacillus</taxon>
    </lineage>
</organism>
<dbReference type="InterPro" id="IPR033965">
    <property type="entry name" value="ComQ"/>
</dbReference>
<dbReference type="SFLD" id="SFLDG01211">
    <property type="entry name" value="Competence_Regulatory_Protein"/>
    <property type="match status" value="1"/>
</dbReference>
<dbReference type="EC" id="2.5.1.-" evidence="7"/>
<evidence type="ECO:0000256" key="4">
    <source>
        <dbReference type="ARBA" id="ARBA00022723"/>
    </source>
</evidence>
<sequence>MAVLTNVINESLNNILEEEIHQEDLKRTIQKYIDVQKRKGFPFAELMILHYQMLNGQELDKVIHVAAAVELMMLSFDILDDIEDGDDYQKLWLNEQSIALNASTAMIFACINIIRKLDLKFKERAISIILEYSLSSVSGQHMDLLGKNCTEKEYIEMTLKKSGSLVSLACLVGAILAGDKYQDVIKRYSRYIGLIGQLNNDLKDLSTWEGKNDLLNKKISLPIIYLLHYKGEEAELIRGYYNGTVGKDELLNNQKIISKTIEQSGALLCTQIIKKMYQNKVKSELQHLNVEKKFINKILDYAI</sequence>
<keyword evidence="8" id="KW-1185">Reference proteome</keyword>